<keyword evidence="5" id="KW-1185">Reference proteome</keyword>
<feature type="compositionally biased region" description="Polar residues" evidence="1">
    <location>
        <begin position="22"/>
        <end position="31"/>
    </location>
</feature>
<organism evidence="4 5">
    <name type="scientific">Alkalispirochaeta sphaeroplastigenens</name>
    <dbReference type="NCBI Taxonomy" id="1187066"/>
    <lineage>
        <taxon>Bacteria</taxon>
        <taxon>Pseudomonadati</taxon>
        <taxon>Spirochaetota</taxon>
        <taxon>Spirochaetia</taxon>
        <taxon>Spirochaetales</taxon>
        <taxon>Spirochaetaceae</taxon>
        <taxon>Alkalispirochaeta</taxon>
    </lineage>
</organism>
<dbReference type="InterPro" id="IPR013766">
    <property type="entry name" value="Thioredoxin_domain"/>
</dbReference>
<reference evidence="5" key="1">
    <citation type="submission" date="2015-12" db="EMBL/GenBank/DDBJ databases">
        <authorList>
            <person name="Lodha T.D."/>
            <person name="Chintalapati S."/>
            <person name="Chintalapati V.R."/>
            <person name="Sravanthi T."/>
        </authorList>
    </citation>
    <scope>NUCLEOTIDE SEQUENCE [LARGE SCALE GENOMIC DNA]</scope>
    <source>
        <strain evidence="5">JC133</strain>
    </source>
</reference>
<feature type="transmembrane region" description="Helical" evidence="2">
    <location>
        <begin position="366"/>
        <end position="384"/>
    </location>
</feature>
<feature type="domain" description="Thioredoxin" evidence="3">
    <location>
        <begin position="155"/>
        <end position="304"/>
    </location>
</feature>
<dbReference type="CDD" id="cd02947">
    <property type="entry name" value="TRX_family"/>
    <property type="match status" value="1"/>
</dbReference>
<keyword evidence="2" id="KW-1133">Transmembrane helix</keyword>
<dbReference type="AlphaFoldDB" id="A0A2S4JI66"/>
<comment type="caution">
    <text evidence="4">The sequence shown here is derived from an EMBL/GenBank/DDBJ whole genome shotgun (WGS) entry which is preliminary data.</text>
</comment>
<dbReference type="InterPro" id="IPR036249">
    <property type="entry name" value="Thioredoxin-like_sf"/>
</dbReference>
<evidence type="ECO:0000313" key="5">
    <source>
        <dbReference type="Proteomes" id="UP000237350"/>
    </source>
</evidence>
<feature type="transmembrane region" description="Helical" evidence="2">
    <location>
        <begin position="297"/>
        <end position="321"/>
    </location>
</feature>
<feature type="transmembrane region" description="Helical" evidence="2">
    <location>
        <begin position="333"/>
        <end position="360"/>
    </location>
</feature>
<name>A0A2S4JI66_9SPIO</name>
<evidence type="ECO:0000259" key="3">
    <source>
        <dbReference type="PROSITE" id="PS51352"/>
    </source>
</evidence>
<keyword evidence="2" id="KW-0812">Transmembrane</keyword>
<protein>
    <recommendedName>
        <fullName evidence="3">Thioredoxin domain-containing protein</fullName>
    </recommendedName>
</protein>
<dbReference type="Proteomes" id="UP000237350">
    <property type="component" value="Unassembled WGS sequence"/>
</dbReference>
<evidence type="ECO:0000313" key="4">
    <source>
        <dbReference type="EMBL" id="POQ99120.1"/>
    </source>
</evidence>
<feature type="compositionally biased region" description="Low complexity" evidence="1">
    <location>
        <begin position="1"/>
        <end position="10"/>
    </location>
</feature>
<dbReference type="Gene3D" id="3.40.30.10">
    <property type="entry name" value="Glutaredoxin"/>
    <property type="match status" value="1"/>
</dbReference>
<evidence type="ECO:0000256" key="1">
    <source>
        <dbReference type="SAM" id="MobiDB-lite"/>
    </source>
</evidence>
<feature type="region of interest" description="Disordered" evidence="1">
    <location>
        <begin position="1"/>
        <end position="31"/>
    </location>
</feature>
<feature type="transmembrane region" description="Helical" evidence="2">
    <location>
        <begin position="413"/>
        <end position="437"/>
    </location>
</feature>
<evidence type="ECO:0000256" key="2">
    <source>
        <dbReference type="SAM" id="Phobius"/>
    </source>
</evidence>
<accession>A0A2S4JI66</accession>
<gene>
    <name evidence="4" type="ORF">AU468_10930</name>
</gene>
<feature type="transmembrane region" description="Helical" evidence="2">
    <location>
        <begin position="467"/>
        <end position="493"/>
    </location>
</feature>
<sequence length="579" mass="62193">MKARTTSAGTTGTGGITPGNGSKENTGRTSGRISPARVVAGLALGLAVLLPLPLPAETAIPVTYFGDITCAHCDTILDRTIPELEDFFGVTFEVEAFDILQPREEVRVARLLDQLGTSYRTPPVLFIGNNAYQGNYAIEKMVPREVIFFLDRGEFMPLDPRSLEMARPSGTGSASPAGPVPPGSPGVLRFFWGIGCPHCETAKPLLDRLEQRYPHITVERYEVFQDQQNRQIFRETLDHYGLSTTGVPQFFLEEQSWIGFNETIGRQLEEAVQGGTPSRELTLPLFGTFSPEESSRVAITAAIAFVDGFNPCSLWVLTLLLGLIAHSRSRRRILLVGGVFLVVTATIYGAFILGLLNIFTAAGASWPLRILVGSMAAAMGAINAKDFFAFHRGFSLAIPRVLRRPIGAWSRTLAVTTASPAGLAGMTALFAAGIALAELPCTAGFPLIWSRTITSAAGPQGLPGESFALLLGLYLLVYLLIEIGIVLAALATLGRLRFGEGQARWIKLLGGTVMMSLGGFYLADPEIANSLEGVGLVFAVALVMALALAGLQALTALLPGLPLRALRRSRPKQQDRADR</sequence>
<dbReference type="RefSeq" id="WP_103680758.1">
    <property type="nucleotide sequence ID" value="NZ_LPWH01000111.1"/>
</dbReference>
<feature type="transmembrane region" description="Helical" evidence="2">
    <location>
        <begin position="535"/>
        <end position="561"/>
    </location>
</feature>
<keyword evidence="2" id="KW-0472">Membrane</keyword>
<proteinExistence type="predicted"/>
<feature type="transmembrane region" description="Helical" evidence="2">
    <location>
        <begin position="505"/>
        <end position="523"/>
    </location>
</feature>
<dbReference type="OrthoDB" id="9797355at2"/>
<dbReference type="PROSITE" id="PS51352">
    <property type="entry name" value="THIOREDOXIN_2"/>
    <property type="match status" value="1"/>
</dbReference>
<dbReference type="SUPFAM" id="SSF52833">
    <property type="entry name" value="Thioredoxin-like"/>
    <property type="match status" value="1"/>
</dbReference>
<dbReference type="EMBL" id="LPWH01000111">
    <property type="protein sequence ID" value="POQ99120.1"/>
    <property type="molecule type" value="Genomic_DNA"/>
</dbReference>